<evidence type="ECO:0000313" key="2">
    <source>
        <dbReference type="EMBL" id="KDQ24851.1"/>
    </source>
</evidence>
<dbReference type="STRING" id="1137138.A0A067NMM7"/>
<sequence length="511" mass="57623">MATPQHQELAAIYDSEIDAHFAEILRLRKKRNADCSATRKLPPEILAQVFGIVVYSARGVSDYPLSWVAITYVCSSWRNVALDEPSLWTDFTNVHLKWVREVFARSKAATLRVRVGGYSMDSRRRFRFLIEDMNAAPERLKALEVESNSSFLALLNKPTPFLEALTVNAAEVTFPSDFLGGCAPRLHYVKSCASLPADASWLANLTSLECQGMLCLEATWFSHVTSLQLGVGWDGTDASTGKARPVSMDVLLTVLENMPLLERLSLSPPNNFDPAPSTRSTPVDLHHLHDITAWFGSEPNLAKIFNHLRADDIHRICTYWPHSSTKTTTFIKYVCHFFETCYHGINPSMVQRTDAGLEIYKVLNSTGASTPVLSLKNFDPSDLQRFMKLLPRCVPRTYSIRRSYYEYIPAQALGLTDCNTIEELLLTNRLLVFCFLALPADDVNAIPYPSLRLIRIEGLDFTSKPQLTSHLKRWLERRAVVSKIDNLAFEDCKLSDEDIESLREVVHVSSC</sequence>
<evidence type="ECO:0000313" key="3">
    <source>
        <dbReference type="Proteomes" id="UP000027073"/>
    </source>
</evidence>
<feature type="domain" description="F-box" evidence="1">
    <location>
        <begin position="40"/>
        <end position="91"/>
    </location>
</feature>
<name>A0A067NMM7_PLEO1</name>
<dbReference type="EMBL" id="KL198011">
    <property type="protein sequence ID" value="KDQ24851.1"/>
    <property type="molecule type" value="Genomic_DNA"/>
</dbReference>
<accession>A0A067NMM7</accession>
<proteinExistence type="predicted"/>
<dbReference type="Gene3D" id="1.20.1280.50">
    <property type="match status" value="1"/>
</dbReference>
<reference evidence="3" key="1">
    <citation type="journal article" date="2014" name="Proc. Natl. Acad. Sci. U.S.A.">
        <title>Extensive sampling of basidiomycete genomes demonstrates inadequacy of the white-rot/brown-rot paradigm for wood decay fungi.</title>
        <authorList>
            <person name="Riley R."/>
            <person name="Salamov A.A."/>
            <person name="Brown D.W."/>
            <person name="Nagy L.G."/>
            <person name="Floudas D."/>
            <person name="Held B.W."/>
            <person name="Levasseur A."/>
            <person name="Lombard V."/>
            <person name="Morin E."/>
            <person name="Otillar R."/>
            <person name="Lindquist E.A."/>
            <person name="Sun H."/>
            <person name="LaButti K.M."/>
            <person name="Schmutz J."/>
            <person name="Jabbour D."/>
            <person name="Luo H."/>
            <person name="Baker S.E."/>
            <person name="Pisabarro A.G."/>
            <person name="Walton J.D."/>
            <person name="Blanchette R.A."/>
            <person name="Henrissat B."/>
            <person name="Martin F."/>
            <person name="Cullen D."/>
            <person name="Hibbett D.S."/>
            <person name="Grigoriev I.V."/>
        </authorList>
    </citation>
    <scope>NUCLEOTIDE SEQUENCE [LARGE SCALE GENOMIC DNA]</scope>
    <source>
        <strain evidence="3">PC15</strain>
    </source>
</reference>
<dbReference type="Proteomes" id="UP000027073">
    <property type="component" value="Unassembled WGS sequence"/>
</dbReference>
<evidence type="ECO:0000259" key="1">
    <source>
        <dbReference type="Pfam" id="PF12937"/>
    </source>
</evidence>
<dbReference type="AlphaFoldDB" id="A0A067NMM7"/>
<dbReference type="HOGENOM" id="CLU_024199_2_3_1"/>
<dbReference type="Pfam" id="PF12937">
    <property type="entry name" value="F-box-like"/>
    <property type="match status" value="1"/>
</dbReference>
<protein>
    <recommendedName>
        <fullName evidence="1">F-box domain-containing protein</fullName>
    </recommendedName>
</protein>
<dbReference type="InterPro" id="IPR001810">
    <property type="entry name" value="F-box_dom"/>
</dbReference>
<dbReference type="InParanoid" id="A0A067NMM7"/>
<organism evidence="2 3">
    <name type="scientific">Pleurotus ostreatus (strain PC15)</name>
    <name type="common">Oyster mushroom</name>
    <dbReference type="NCBI Taxonomy" id="1137138"/>
    <lineage>
        <taxon>Eukaryota</taxon>
        <taxon>Fungi</taxon>
        <taxon>Dikarya</taxon>
        <taxon>Basidiomycota</taxon>
        <taxon>Agaricomycotina</taxon>
        <taxon>Agaricomycetes</taxon>
        <taxon>Agaricomycetidae</taxon>
        <taxon>Agaricales</taxon>
        <taxon>Pleurotineae</taxon>
        <taxon>Pleurotaceae</taxon>
        <taxon>Pleurotus</taxon>
    </lineage>
</organism>
<dbReference type="VEuPathDB" id="FungiDB:PLEOSDRAFT_1113972"/>
<dbReference type="OrthoDB" id="2269034at2759"/>
<gene>
    <name evidence="2" type="ORF">PLEOSDRAFT_1113972</name>
</gene>